<feature type="domain" description="Major facilitator superfamily (MFS) profile" evidence="9">
    <location>
        <begin position="18"/>
        <end position="450"/>
    </location>
</feature>
<feature type="transmembrane region" description="Helical" evidence="8">
    <location>
        <begin position="180"/>
        <end position="198"/>
    </location>
</feature>
<evidence type="ECO:0000256" key="3">
    <source>
        <dbReference type="ARBA" id="ARBA00022448"/>
    </source>
</evidence>
<feature type="transmembrane region" description="Helical" evidence="8">
    <location>
        <begin position="425"/>
        <end position="446"/>
    </location>
</feature>
<dbReference type="PRINTS" id="PR00171">
    <property type="entry name" value="SUGRTRNSPORT"/>
</dbReference>
<dbReference type="OrthoDB" id="5399138at2759"/>
<dbReference type="InterPro" id="IPR036259">
    <property type="entry name" value="MFS_trans_sf"/>
</dbReference>
<evidence type="ECO:0000256" key="4">
    <source>
        <dbReference type="ARBA" id="ARBA00022692"/>
    </source>
</evidence>
<evidence type="ECO:0000313" key="11">
    <source>
        <dbReference type="Proteomes" id="UP000256645"/>
    </source>
</evidence>
<dbReference type="FunFam" id="1.20.1250.20:FF:000134">
    <property type="entry name" value="MFS sugar transporter protein"/>
    <property type="match status" value="1"/>
</dbReference>
<reference evidence="10 11" key="1">
    <citation type="journal article" date="2018" name="IMA Fungus">
        <title>IMA Genome-F 9: Draft genome sequence of Annulohypoxylon stygium, Aspergillus mulundensis, Berkeleyomyces basicola (syn. Thielaviopsis basicola), Ceratocystis smalleyi, two Cercospora beticola strains, Coleophoma cylindrospora, Fusarium fracticaudum, Phialophora cf. hyalina, and Morchella septimelata.</title>
        <authorList>
            <person name="Wingfield B.D."/>
            <person name="Bills G.F."/>
            <person name="Dong Y."/>
            <person name="Huang W."/>
            <person name="Nel W.J."/>
            <person name="Swalarsk-Parry B.S."/>
            <person name="Vaghefi N."/>
            <person name="Wilken P.M."/>
            <person name="An Z."/>
            <person name="de Beer Z.W."/>
            <person name="De Vos L."/>
            <person name="Chen L."/>
            <person name="Duong T.A."/>
            <person name="Gao Y."/>
            <person name="Hammerbacher A."/>
            <person name="Kikkert J.R."/>
            <person name="Li Y."/>
            <person name="Li H."/>
            <person name="Li K."/>
            <person name="Li Q."/>
            <person name="Liu X."/>
            <person name="Ma X."/>
            <person name="Naidoo K."/>
            <person name="Pethybridge S.J."/>
            <person name="Sun J."/>
            <person name="Steenkamp E.T."/>
            <person name="van der Nest M.A."/>
            <person name="van Wyk S."/>
            <person name="Wingfield M.J."/>
            <person name="Xiong C."/>
            <person name="Yue Q."/>
            <person name="Zhang X."/>
        </authorList>
    </citation>
    <scope>NUCLEOTIDE SEQUENCE [LARGE SCALE GENOMIC DNA]</scope>
    <source>
        <strain evidence="10 11">BP6252</strain>
    </source>
</reference>
<evidence type="ECO:0000256" key="7">
    <source>
        <dbReference type="RuleBase" id="RU003346"/>
    </source>
</evidence>
<feature type="transmembrane region" description="Helical" evidence="8">
    <location>
        <begin position="119"/>
        <end position="136"/>
    </location>
</feature>
<name>A0A3D8QJP8_9HELO</name>
<evidence type="ECO:0000256" key="1">
    <source>
        <dbReference type="ARBA" id="ARBA00004141"/>
    </source>
</evidence>
<feature type="transmembrane region" description="Helical" evidence="8">
    <location>
        <begin position="262"/>
        <end position="282"/>
    </location>
</feature>
<comment type="similarity">
    <text evidence="2 7">Belongs to the major facilitator superfamily. Sugar transporter (TC 2.A.1.1) family.</text>
</comment>
<feature type="transmembrane region" description="Helical" evidence="8">
    <location>
        <begin position="360"/>
        <end position="385"/>
    </location>
</feature>
<evidence type="ECO:0000259" key="9">
    <source>
        <dbReference type="PROSITE" id="PS50850"/>
    </source>
</evidence>
<feature type="transmembrane region" description="Helical" evidence="8">
    <location>
        <begin position="56"/>
        <end position="75"/>
    </location>
</feature>
<keyword evidence="5 8" id="KW-1133">Transmembrane helix</keyword>
<keyword evidence="6 8" id="KW-0472">Membrane</keyword>
<feature type="transmembrane region" description="Helical" evidence="8">
    <location>
        <begin position="329"/>
        <end position="348"/>
    </location>
</feature>
<feature type="transmembrane region" description="Helical" evidence="8">
    <location>
        <begin position="294"/>
        <end position="317"/>
    </location>
</feature>
<dbReference type="PROSITE" id="PS50850">
    <property type="entry name" value="MFS"/>
    <property type="match status" value="1"/>
</dbReference>
<comment type="subcellular location">
    <subcellularLocation>
        <location evidence="1">Membrane</location>
        <topology evidence="1">Multi-pass membrane protein</topology>
    </subcellularLocation>
</comment>
<proteinExistence type="inferred from homology"/>
<feature type="transmembrane region" description="Helical" evidence="8">
    <location>
        <begin position="87"/>
        <end position="113"/>
    </location>
</feature>
<evidence type="ECO:0000256" key="5">
    <source>
        <dbReference type="ARBA" id="ARBA00022989"/>
    </source>
</evidence>
<dbReference type="InterPro" id="IPR005828">
    <property type="entry name" value="MFS_sugar_transport-like"/>
</dbReference>
<dbReference type="GO" id="GO:0005351">
    <property type="term" value="F:carbohydrate:proton symporter activity"/>
    <property type="evidence" value="ECO:0007669"/>
    <property type="project" value="TreeGrafter"/>
</dbReference>
<evidence type="ECO:0000256" key="6">
    <source>
        <dbReference type="ARBA" id="ARBA00023136"/>
    </source>
</evidence>
<evidence type="ECO:0000313" key="10">
    <source>
        <dbReference type="EMBL" id="RDW62043.1"/>
    </source>
</evidence>
<feature type="transmembrane region" description="Helical" evidence="8">
    <location>
        <begin position="15"/>
        <end position="36"/>
    </location>
</feature>
<dbReference type="NCBIfam" id="TIGR00879">
    <property type="entry name" value="SP"/>
    <property type="match status" value="1"/>
</dbReference>
<keyword evidence="11" id="KW-1185">Reference proteome</keyword>
<dbReference type="PROSITE" id="PS00216">
    <property type="entry name" value="SUGAR_TRANSPORT_1"/>
    <property type="match status" value="1"/>
</dbReference>
<dbReference type="InterPro" id="IPR050360">
    <property type="entry name" value="MFS_Sugar_Transporters"/>
</dbReference>
<dbReference type="Pfam" id="PF00083">
    <property type="entry name" value="Sugar_tr"/>
    <property type="match status" value="1"/>
</dbReference>
<keyword evidence="4 8" id="KW-0812">Transmembrane</keyword>
<feature type="transmembrane region" description="Helical" evidence="8">
    <location>
        <begin position="397"/>
        <end position="419"/>
    </location>
</feature>
<evidence type="ECO:0000256" key="2">
    <source>
        <dbReference type="ARBA" id="ARBA00010992"/>
    </source>
</evidence>
<dbReference type="PANTHER" id="PTHR48022">
    <property type="entry name" value="PLASTIDIC GLUCOSE TRANSPORTER 4"/>
    <property type="match status" value="1"/>
</dbReference>
<keyword evidence="3 7" id="KW-0813">Transport</keyword>
<dbReference type="EMBL" id="PDLM01000014">
    <property type="protein sequence ID" value="RDW62043.1"/>
    <property type="molecule type" value="Genomic_DNA"/>
</dbReference>
<dbReference type="AlphaFoldDB" id="A0A3D8QJP8"/>
<gene>
    <name evidence="10" type="ORF">BP6252_11476</name>
</gene>
<dbReference type="GO" id="GO:0016020">
    <property type="term" value="C:membrane"/>
    <property type="evidence" value="ECO:0007669"/>
    <property type="project" value="UniProtKB-SubCell"/>
</dbReference>
<feature type="transmembrane region" description="Helical" evidence="8">
    <location>
        <begin position="148"/>
        <end position="168"/>
    </location>
</feature>
<dbReference type="SUPFAM" id="SSF103473">
    <property type="entry name" value="MFS general substrate transporter"/>
    <property type="match status" value="1"/>
</dbReference>
<dbReference type="PROSITE" id="PS00217">
    <property type="entry name" value="SUGAR_TRANSPORT_2"/>
    <property type="match status" value="1"/>
</dbReference>
<dbReference type="Gene3D" id="1.20.1250.20">
    <property type="entry name" value="MFS general substrate transporter like domains"/>
    <property type="match status" value="1"/>
</dbReference>
<dbReference type="InterPro" id="IPR005829">
    <property type="entry name" value="Sugar_transporter_CS"/>
</dbReference>
<accession>A0A3D8QJP8</accession>
<sequence>MLSEPYRSWVHPPKYVEAAVLISLGGALFGFDTGTIGPITTMPQFAITFGNLSATVHGLVVSTILIPAAISSFFGGHLANAVGRPRATAIGAGVFGLGAAIECASVKLAMLIVGRGVKGVGEGLFLSTLVVYITEISPPRSRGTLASIPQLLTTIGLCVGYFVCYGSTNINSSLAWRLPYAIQSGASFIFVITTLLFLPQSPRWLSAAGRHSEALACWERLGVEAAEREKLEESTQEGLPEQVKMKDILAVFGRDVWKRTALGVFLMGMQQLSGIDGVLYYAPLLFQSAGLTSSTASFLASGVSALLIMLVTIPAFLYADKWGRKTSCVVGGLLMGIFMVIIGSLYASGSVHSTHGIARWVVVVMIYFFAIAFSATWAVGFRVYVSEIQPSKTRAGATSLSLSANWIVNWIVAFTTPIFLAKSSYGVYFLFGACLLLTVAVCIFIMPETTGKTLEDIDASFGKKLGKKRATGVVMELRDLEYTPCDTPANEKEDGVAVVALSSSSSVY</sequence>
<dbReference type="PANTHER" id="PTHR48022:SF2">
    <property type="entry name" value="PLASTIDIC GLUCOSE TRANSPORTER 4"/>
    <property type="match status" value="1"/>
</dbReference>
<evidence type="ECO:0000256" key="8">
    <source>
        <dbReference type="SAM" id="Phobius"/>
    </source>
</evidence>
<organism evidence="10 11">
    <name type="scientific">Coleophoma cylindrospora</name>
    <dbReference type="NCBI Taxonomy" id="1849047"/>
    <lineage>
        <taxon>Eukaryota</taxon>
        <taxon>Fungi</taxon>
        <taxon>Dikarya</taxon>
        <taxon>Ascomycota</taxon>
        <taxon>Pezizomycotina</taxon>
        <taxon>Leotiomycetes</taxon>
        <taxon>Helotiales</taxon>
        <taxon>Dermateaceae</taxon>
        <taxon>Coleophoma</taxon>
    </lineage>
</organism>
<dbReference type="InterPro" id="IPR003663">
    <property type="entry name" value="Sugar/inositol_transpt"/>
</dbReference>
<dbReference type="Proteomes" id="UP000256645">
    <property type="component" value="Unassembled WGS sequence"/>
</dbReference>
<dbReference type="InterPro" id="IPR020846">
    <property type="entry name" value="MFS_dom"/>
</dbReference>
<comment type="caution">
    <text evidence="10">The sequence shown here is derived from an EMBL/GenBank/DDBJ whole genome shotgun (WGS) entry which is preliminary data.</text>
</comment>
<protein>
    <submittedName>
        <fullName evidence="10">General substrate transporter-9</fullName>
    </submittedName>
</protein>